<feature type="binding site" evidence="4">
    <location>
        <position position="61"/>
    </location>
    <ligand>
        <name>Zn(2+)</name>
        <dbReference type="ChEBI" id="CHEBI:29105"/>
    </ligand>
</feature>
<comment type="function">
    <text evidence="4">Catalyzes the deamination of 5-methylthioadenosine and S-adenosyl-L-homocysteine into 5-methylthioinosine and S-inosyl-L-homocysteine, respectively. Is also able to deaminate adenosine.</text>
</comment>
<dbReference type="HOGENOM" id="CLU_012358_2_0_0"/>
<dbReference type="KEGG" id="tle:Tlet_0938"/>
<reference evidence="6 7" key="1">
    <citation type="submission" date="2007-08" db="EMBL/GenBank/DDBJ databases">
        <title>Complete sequence of Thermotoga lettingae TMO.</title>
        <authorList>
            <consortium name="US DOE Joint Genome Institute"/>
            <person name="Copeland A."/>
            <person name="Lucas S."/>
            <person name="Lapidus A."/>
            <person name="Barry K."/>
            <person name="Glavina del Rio T."/>
            <person name="Dalin E."/>
            <person name="Tice H."/>
            <person name="Pitluck S."/>
            <person name="Foster B."/>
            <person name="Bruce D."/>
            <person name="Schmutz J."/>
            <person name="Larimer F."/>
            <person name="Land M."/>
            <person name="Hauser L."/>
            <person name="Kyrpides N."/>
            <person name="Mikhailova N."/>
            <person name="Nelson K."/>
            <person name="Gogarten J.P."/>
            <person name="Noll K."/>
            <person name="Richardson P."/>
        </authorList>
    </citation>
    <scope>NUCLEOTIDE SEQUENCE [LARGE SCALE GENOMIC DNA]</scope>
    <source>
        <strain evidence="7">ATCC BAA-301 / DSM 14385 / NBRC 107922 / TMO</strain>
    </source>
</reference>
<dbReference type="EMBL" id="CP000812">
    <property type="protein sequence ID" value="ABV33504.1"/>
    <property type="molecule type" value="Genomic_DNA"/>
</dbReference>
<feature type="domain" description="Amidohydrolase-related" evidence="5">
    <location>
        <begin position="51"/>
        <end position="383"/>
    </location>
</feature>
<dbReference type="Pfam" id="PF01979">
    <property type="entry name" value="Amidohydro_1"/>
    <property type="match status" value="1"/>
</dbReference>
<feature type="binding site" evidence="4">
    <location>
        <position position="283"/>
    </location>
    <ligand>
        <name>substrate</name>
    </ligand>
</feature>
<feature type="binding site" evidence="4">
    <location>
        <position position="283"/>
    </location>
    <ligand>
        <name>Zn(2+)</name>
        <dbReference type="ChEBI" id="CHEBI:29105"/>
    </ligand>
</feature>
<accession>A8F5S0</accession>
<feature type="binding site" evidence="4">
    <location>
        <position position="140"/>
    </location>
    <ligand>
        <name>substrate</name>
    </ligand>
</feature>
<gene>
    <name evidence="4" type="primary">mtaD</name>
    <name evidence="6" type="ordered locus">Tlet_0938</name>
</gene>
<dbReference type="GO" id="GO:0090614">
    <property type="term" value="F:5'-methylthioadenosine deaminase activity"/>
    <property type="evidence" value="ECO:0007669"/>
    <property type="project" value="UniProtKB-UniRule"/>
</dbReference>
<organism evidence="6 7">
    <name type="scientific">Pseudothermotoga lettingae (strain ATCC BAA-301 / DSM 14385 / NBRC 107922 / TMO)</name>
    <name type="common">Thermotoga lettingae</name>
    <dbReference type="NCBI Taxonomy" id="416591"/>
    <lineage>
        <taxon>Bacteria</taxon>
        <taxon>Thermotogati</taxon>
        <taxon>Thermotogota</taxon>
        <taxon>Thermotogae</taxon>
        <taxon>Thermotogales</taxon>
        <taxon>Thermotogaceae</taxon>
        <taxon>Pseudothermotoga</taxon>
    </lineage>
</organism>
<comment type="cofactor">
    <cofactor evidence="4">
        <name>Zn(2+)</name>
        <dbReference type="ChEBI" id="CHEBI:29105"/>
    </cofactor>
    <text evidence="4">Binds 1 zinc ion per subunit.</text>
</comment>
<dbReference type="Gene3D" id="2.30.40.10">
    <property type="entry name" value="Urease, subunit C, domain 1"/>
    <property type="match status" value="1"/>
</dbReference>
<evidence type="ECO:0000313" key="6">
    <source>
        <dbReference type="EMBL" id="ABV33504.1"/>
    </source>
</evidence>
<dbReference type="eggNOG" id="COG0402">
    <property type="taxonomic scope" value="Bacteria"/>
</dbReference>
<evidence type="ECO:0000259" key="5">
    <source>
        <dbReference type="Pfam" id="PF01979"/>
    </source>
</evidence>
<reference evidence="6 7" key="2">
    <citation type="journal article" date="2009" name="Proc. Natl. Acad. Sci. U.S.A.">
        <title>On the chimeric nature, thermophilic origin, and phylogenetic placement of the Thermotogales.</title>
        <authorList>
            <person name="Zhaxybayeva O."/>
            <person name="Swithers K.S."/>
            <person name="Lapierre P."/>
            <person name="Fournier G.P."/>
            <person name="Bickhart D.M."/>
            <person name="DeBoy R.T."/>
            <person name="Nelson K.E."/>
            <person name="Nesbo C.L."/>
            <person name="Doolittle W.F."/>
            <person name="Gogarten J.P."/>
            <person name="Noll K.M."/>
        </authorList>
    </citation>
    <scope>NUCLEOTIDE SEQUENCE [LARGE SCALE GENOMIC DNA]</scope>
    <source>
        <strain evidence="7">ATCC BAA-301 / DSM 14385 / NBRC 107922 / TMO</strain>
    </source>
</reference>
<dbReference type="CDD" id="cd01298">
    <property type="entry name" value="ATZ_TRZ_like"/>
    <property type="match status" value="1"/>
</dbReference>
<dbReference type="SUPFAM" id="SSF51556">
    <property type="entry name" value="Metallo-dependent hydrolases"/>
    <property type="match status" value="1"/>
</dbReference>
<feature type="binding site" evidence="4">
    <location>
        <position position="59"/>
    </location>
    <ligand>
        <name>Zn(2+)</name>
        <dbReference type="ChEBI" id="CHEBI:29105"/>
    </ligand>
</feature>
<evidence type="ECO:0000313" key="7">
    <source>
        <dbReference type="Proteomes" id="UP000002016"/>
    </source>
</evidence>
<dbReference type="RefSeq" id="WP_012002985.1">
    <property type="nucleotide sequence ID" value="NC_009828.1"/>
</dbReference>
<feature type="binding site" evidence="4">
    <location>
        <position position="207"/>
    </location>
    <ligand>
        <name>substrate</name>
    </ligand>
</feature>
<evidence type="ECO:0000256" key="2">
    <source>
        <dbReference type="ARBA" id="ARBA00022801"/>
    </source>
</evidence>
<comment type="catalytic activity">
    <reaction evidence="4">
        <text>S-adenosyl-L-homocysteine + H2O + H(+) = S-inosyl-L-homocysteine + NH4(+)</text>
        <dbReference type="Rhea" id="RHEA:20716"/>
        <dbReference type="ChEBI" id="CHEBI:15377"/>
        <dbReference type="ChEBI" id="CHEBI:15378"/>
        <dbReference type="ChEBI" id="CHEBI:28938"/>
        <dbReference type="ChEBI" id="CHEBI:57856"/>
        <dbReference type="ChEBI" id="CHEBI:57985"/>
        <dbReference type="EC" id="3.5.4.28"/>
    </reaction>
</comment>
<keyword evidence="1 4" id="KW-0479">Metal-binding</keyword>
<comment type="catalytic activity">
    <reaction evidence="4">
        <text>S-methyl-5'-thioadenosine + H2O + H(+) = S-methyl-5'-thioinosine + NH4(+)</text>
        <dbReference type="Rhea" id="RHEA:25025"/>
        <dbReference type="ChEBI" id="CHEBI:15377"/>
        <dbReference type="ChEBI" id="CHEBI:15378"/>
        <dbReference type="ChEBI" id="CHEBI:17509"/>
        <dbReference type="ChEBI" id="CHEBI:28938"/>
        <dbReference type="ChEBI" id="CHEBI:48595"/>
        <dbReference type="EC" id="3.5.4.31"/>
    </reaction>
</comment>
<dbReference type="InterPro" id="IPR023512">
    <property type="entry name" value="Deaminase_MtaD/DadD"/>
</dbReference>
<dbReference type="Proteomes" id="UP000002016">
    <property type="component" value="Chromosome"/>
</dbReference>
<feature type="binding site" evidence="4">
    <location>
        <position position="204"/>
    </location>
    <ligand>
        <name>Zn(2+)</name>
        <dbReference type="ChEBI" id="CHEBI:29105"/>
    </ligand>
</feature>
<feature type="binding site" evidence="4">
    <location>
        <position position="177"/>
    </location>
    <ligand>
        <name>substrate</name>
    </ligand>
</feature>
<dbReference type="HAMAP" id="MF_01281">
    <property type="entry name" value="MTA_SAH_deamin"/>
    <property type="match status" value="1"/>
</dbReference>
<dbReference type="OrthoDB" id="9807210at2"/>
<dbReference type="EC" id="3.5.4.31" evidence="4"/>
<dbReference type="EC" id="3.5.4.28" evidence="4"/>
<feature type="binding site" evidence="4">
    <location>
        <position position="88"/>
    </location>
    <ligand>
        <name>substrate</name>
    </ligand>
</feature>
<dbReference type="GO" id="GO:0050270">
    <property type="term" value="F:S-adenosylhomocysteine deaminase activity"/>
    <property type="evidence" value="ECO:0007669"/>
    <property type="project" value="UniProtKB-UniRule"/>
</dbReference>
<protein>
    <recommendedName>
        <fullName evidence="4">5-methylthioadenosine/S-adenosylhomocysteine deaminase</fullName>
        <shortName evidence="4">MTA/SAH deaminase</shortName>
        <ecNumber evidence="4">3.5.4.28</ecNumber>
        <ecNumber evidence="4">3.5.4.31</ecNumber>
    </recommendedName>
</protein>
<keyword evidence="3 4" id="KW-0862">Zinc</keyword>
<evidence type="ECO:0000256" key="3">
    <source>
        <dbReference type="ARBA" id="ARBA00022833"/>
    </source>
</evidence>
<keyword evidence="7" id="KW-1185">Reference proteome</keyword>
<name>A8F5S0_PSELT</name>
<dbReference type="SUPFAM" id="SSF51338">
    <property type="entry name" value="Composite domain of metallo-dependent hydrolases"/>
    <property type="match status" value="1"/>
</dbReference>
<proteinExistence type="inferred from homology"/>
<dbReference type="PANTHER" id="PTHR43794">
    <property type="entry name" value="AMINOHYDROLASE SSNA-RELATED"/>
    <property type="match status" value="1"/>
</dbReference>
<dbReference type="GO" id="GO:0046872">
    <property type="term" value="F:metal ion binding"/>
    <property type="evidence" value="ECO:0007669"/>
    <property type="project" value="UniProtKB-KW"/>
</dbReference>
<dbReference type="Gene3D" id="3.20.20.140">
    <property type="entry name" value="Metal-dependent hydrolases"/>
    <property type="match status" value="1"/>
</dbReference>
<dbReference type="InterPro" id="IPR050287">
    <property type="entry name" value="MTA/SAH_deaminase"/>
</dbReference>
<dbReference type="STRING" id="416591.Tlet_0938"/>
<dbReference type="AlphaFoldDB" id="A8F5S0"/>
<feature type="binding site" evidence="4">
    <location>
        <position position="152"/>
    </location>
    <ligand>
        <name>substrate</name>
    </ligand>
</feature>
<dbReference type="InterPro" id="IPR006680">
    <property type="entry name" value="Amidohydro-rel"/>
</dbReference>
<dbReference type="InterPro" id="IPR032466">
    <property type="entry name" value="Metal_Hydrolase"/>
</dbReference>
<keyword evidence="2 4" id="KW-0378">Hydrolase</keyword>
<evidence type="ECO:0000256" key="1">
    <source>
        <dbReference type="ARBA" id="ARBA00022723"/>
    </source>
</evidence>
<sequence length="413" mass="46102">MKILLKNALILKNAFSDFVKENIFIENGKIVEIGKFQRQADKVYDLSGKLIMPGFVNAHTHAAMTLMRGVAEDVSLEEWLFKKIFPIEDKLTPEDVYIGTMIAQMEMARKGVVAYVDMYFHCEAVVQAAIDFGMKALITRGLTDQSGSDNGRLRQNIEYFEKFNGKDGLVFIGFGPHAPYSCSLDYLDRVATVANELGAPVTIHLYESEKETYSLKEILKTKLSECRVIFAHCVHLKESDIELLAKESFFVAHSPTSNLKLANGIAPVSKMLEKNIQVCLGTDGAASNNTLDIWHEMRLASLLQKARDPVKICTTEALSMATLTGAKASGLTSGSLDTGYDADLIVLDIEKPWYLPLEQLKSHLIHSANSLDVYATMIKGRWVYFNGVFPTVDESEIKNRFEGVVQRLIDIEN</sequence>
<comment type="similarity">
    <text evidence="4">Belongs to the metallo-dependent hydrolases superfamily. MTA/SAH deaminase family.</text>
</comment>
<evidence type="ECO:0000256" key="4">
    <source>
        <dbReference type="HAMAP-Rule" id="MF_01281"/>
    </source>
</evidence>
<dbReference type="PANTHER" id="PTHR43794:SF11">
    <property type="entry name" value="AMIDOHYDROLASE-RELATED DOMAIN-CONTAINING PROTEIN"/>
    <property type="match status" value="1"/>
</dbReference>
<dbReference type="InterPro" id="IPR011059">
    <property type="entry name" value="Metal-dep_hydrolase_composite"/>
</dbReference>